<protein>
    <submittedName>
        <fullName evidence="2">DUF3784 domain-containing protein</fullName>
    </submittedName>
</protein>
<keyword evidence="2" id="KW-0614">Plasmid</keyword>
<evidence type="ECO:0000313" key="3">
    <source>
        <dbReference type="Proteomes" id="UP000460412"/>
    </source>
</evidence>
<dbReference type="Proteomes" id="UP000460412">
    <property type="component" value="Unassembled WGS sequence"/>
</dbReference>
<geneLocation type="plasmid" evidence="2">
    <name>unnamed</name>
</geneLocation>
<feature type="transmembrane region" description="Helical" evidence="1">
    <location>
        <begin position="53"/>
        <end position="71"/>
    </location>
</feature>
<evidence type="ECO:0000313" key="2">
    <source>
        <dbReference type="EMBL" id="MXP79101.1"/>
    </source>
</evidence>
<evidence type="ECO:0000256" key="1">
    <source>
        <dbReference type="SAM" id="Phobius"/>
    </source>
</evidence>
<comment type="caution">
    <text evidence="2">The sequence shown here is derived from an EMBL/GenBank/DDBJ whole genome shotgun (WGS) entry which is preliminary data.</text>
</comment>
<dbReference type="InterPro" id="IPR017259">
    <property type="entry name" value="UCP037672"/>
</dbReference>
<gene>
    <name evidence="2" type="ORF">GN277_28500</name>
</gene>
<name>A0A7X3MMG2_9FIRM</name>
<proteinExistence type="predicted"/>
<keyword evidence="1" id="KW-0812">Transmembrane</keyword>
<organism evidence="2 3">
    <name type="scientific">Sporofaciens musculi</name>
    <dbReference type="NCBI Taxonomy" id="2681861"/>
    <lineage>
        <taxon>Bacteria</taxon>
        <taxon>Bacillati</taxon>
        <taxon>Bacillota</taxon>
        <taxon>Clostridia</taxon>
        <taxon>Lachnospirales</taxon>
        <taxon>Lachnospiraceae</taxon>
        <taxon>Sporofaciens</taxon>
    </lineage>
</organism>
<keyword evidence="1" id="KW-0472">Membrane</keyword>
<feature type="transmembrane region" description="Helical" evidence="1">
    <location>
        <begin position="6"/>
        <end position="22"/>
    </location>
</feature>
<dbReference type="AlphaFoldDB" id="A0A7X3MMG2"/>
<reference evidence="2 3" key="1">
    <citation type="submission" date="2019-12" db="EMBL/GenBank/DDBJ databases">
        <title>Sporaefaciens musculi gen. nov., sp. nov., a novel bacterium isolated from the caecum of an obese mouse.</title>
        <authorList>
            <person name="Rasmussen T.S."/>
            <person name="Streidl T."/>
            <person name="Hitch T.C.A."/>
            <person name="Wortmann E."/>
            <person name="Deptula P."/>
            <person name="Hansen M."/>
            <person name="Nielsen D.S."/>
            <person name="Clavel T."/>
            <person name="Vogensen F.K."/>
        </authorList>
    </citation>
    <scope>NUCLEOTIDE SEQUENCE [LARGE SCALE GENOMIC DNA]</scope>
    <source>
        <strain evidence="2 3">WCA-9-b2</strain>
        <plasmid evidence="2">unnamed</plasmid>
    </source>
</reference>
<keyword evidence="3" id="KW-1185">Reference proteome</keyword>
<feature type="transmembrane region" description="Helical" evidence="1">
    <location>
        <begin position="77"/>
        <end position="96"/>
    </location>
</feature>
<dbReference type="Pfam" id="PF12650">
    <property type="entry name" value="DUF3784"/>
    <property type="match status" value="1"/>
</dbReference>
<dbReference type="EMBL" id="WUQX01000003">
    <property type="protein sequence ID" value="MXP79101.1"/>
    <property type="molecule type" value="Genomic_DNA"/>
</dbReference>
<accession>A0A7X3MMG2</accession>
<sequence>MLELIVLSIIGIIFLIVGWSIWKREKINLIHDYHYKNVAEADKKEYTALMGKGAIIIGIGIILTGIIDFITQTGWGWTAFGVCFVSGFGLMVYAGMKYN</sequence>
<keyword evidence="1" id="KW-1133">Transmembrane helix</keyword>